<dbReference type="Proteomes" id="UP000242254">
    <property type="component" value="Unassembled WGS sequence"/>
</dbReference>
<sequence>MENINEFTTEQIQELLDFSKRPKEQEIRDEFIDLQVLPEEIFDDLETTSKTVLRNRLKKFAKDTYKYDGGKWTLLRILKDYSNKYSVVKEHTSISIDYIND</sequence>
<dbReference type="RefSeq" id="XP_023462906.1">
    <property type="nucleotide sequence ID" value="XM_023614347.1"/>
</dbReference>
<gene>
    <name evidence="1" type="ORF">RHIMIDRAFT_300353</name>
</gene>
<accession>A0A2G4SK92</accession>
<protein>
    <submittedName>
        <fullName evidence="1">Uncharacterized protein</fullName>
    </submittedName>
</protein>
<organism evidence="1 2">
    <name type="scientific">Rhizopus microsporus ATCC 52813</name>
    <dbReference type="NCBI Taxonomy" id="1340429"/>
    <lineage>
        <taxon>Eukaryota</taxon>
        <taxon>Fungi</taxon>
        <taxon>Fungi incertae sedis</taxon>
        <taxon>Mucoromycota</taxon>
        <taxon>Mucoromycotina</taxon>
        <taxon>Mucoromycetes</taxon>
        <taxon>Mucorales</taxon>
        <taxon>Mucorineae</taxon>
        <taxon>Rhizopodaceae</taxon>
        <taxon>Rhizopus</taxon>
    </lineage>
</organism>
<name>A0A2G4SK92_RHIZD</name>
<dbReference type="AlphaFoldDB" id="A0A2G4SK92"/>
<dbReference type="EMBL" id="KZ303860">
    <property type="protein sequence ID" value="PHZ09198.1"/>
    <property type="molecule type" value="Genomic_DNA"/>
</dbReference>
<dbReference type="GeneID" id="35445336"/>
<proteinExistence type="predicted"/>
<reference evidence="1 2" key="1">
    <citation type="journal article" date="2016" name="Proc. Natl. Acad. Sci. U.S.A.">
        <title>Lipid metabolic changes in an early divergent fungus govern the establishment of a mutualistic symbiosis with endobacteria.</title>
        <authorList>
            <person name="Lastovetsky O.A."/>
            <person name="Gaspar M.L."/>
            <person name="Mondo S.J."/>
            <person name="LaButti K.M."/>
            <person name="Sandor L."/>
            <person name="Grigoriev I.V."/>
            <person name="Henry S.A."/>
            <person name="Pawlowska T.E."/>
        </authorList>
    </citation>
    <scope>NUCLEOTIDE SEQUENCE [LARGE SCALE GENOMIC DNA]</scope>
    <source>
        <strain evidence="1 2">ATCC 52813</strain>
    </source>
</reference>
<evidence type="ECO:0000313" key="2">
    <source>
        <dbReference type="Proteomes" id="UP000242254"/>
    </source>
</evidence>
<evidence type="ECO:0000313" key="1">
    <source>
        <dbReference type="EMBL" id="PHZ09198.1"/>
    </source>
</evidence>
<keyword evidence="2" id="KW-1185">Reference proteome</keyword>